<comment type="similarity">
    <text evidence="1">Belongs to the transglycosylase Slt family.</text>
</comment>
<keyword evidence="5" id="KW-1185">Reference proteome</keyword>
<reference evidence="5" key="1">
    <citation type="submission" date="2018-01" db="EMBL/GenBank/DDBJ databases">
        <authorList>
            <person name="Peeters C."/>
        </authorList>
    </citation>
    <scope>NUCLEOTIDE SEQUENCE [LARGE SCALE GENOMIC DNA]</scope>
</reference>
<feature type="chain" id="PRO_5015582163" evidence="2">
    <location>
        <begin position="37"/>
        <end position="279"/>
    </location>
</feature>
<dbReference type="Proteomes" id="UP000238169">
    <property type="component" value="Unassembled WGS sequence"/>
</dbReference>
<keyword evidence="2" id="KW-0732">Signal</keyword>
<dbReference type="InterPro" id="IPR023346">
    <property type="entry name" value="Lysozyme-like_dom_sf"/>
</dbReference>
<dbReference type="PANTHER" id="PTHR37423:SF2">
    <property type="entry name" value="MEMBRANE-BOUND LYTIC MUREIN TRANSGLYCOSYLASE C"/>
    <property type="match status" value="1"/>
</dbReference>
<dbReference type="InterPro" id="IPR008258">
    <property type="entry name" value="Transglycosylase_SLT_dom_1"/>
</dbReference>
<sequence length="279" mass="30447">MEAQKRARHNGPLETARGTIRACLLACAMCACHAHAATMLRCESDDNTVSYVSERIEHARCSRLTMNWREPAPSSGSASSAAIPRPVALRRREATTRIYSYIEDGVRHYLTRKPEGVAASVSVIELHFIETCNLCEPAADVNVAALSLDTRSYGREIDAAAASFGVDRALVRAVIHAESGYRADAISRKGAQGLMQLMPATAARFDVGDPFDAAQNIRGGVRYLAWLLRRFGGDIDLTLAAYNSGEAAVARYVGVPPYAETQAYVARVKRLADRYRAVR</sequence>
<dbReference type="PANTHER" id="PTHR37423">
    <property type="entry name" value="SOLUBLE LYTIC MUREIN TRANSGLYCOSYLASE-RELATED"/>
    <property type="match status" value="1"/>
</dbReference>
<dbReference type="PROSITE" id="PS51257">
    <property type="entry name" value="PROKAR_LIPOPROTEIN"/>
    <property type="match status" value="1"/>
</dbReference>
<dbReference type="PROSITE" id="PS00922">
    <property type="entry name" value="TRANSGLYCOSYLASE"/>
    <property type="match status" value="1"/>
</dbReference>
<dbReference type="GO" id="GO:0008933">
    <property type="term" value="F:peptidoglycan lytic transglycosylase activity"/>
    <property type="evidence" value="ECO:0007669"/>
    <property type="project" value="InterPro"/>
</dbReference>
<feature type="domain" description="Transglycosylase SLT" evidence="3">
    <location>
        <begin position="157"/>
        <end position="254"/>
    </location>
</feature>
<dbReference type="SUPFAM" id="SSF53955">
    <property type="entry name" value="Lysozyme-like"/>
    <property type="match status" value="1"/>
</dbReference>
<evidence type="ECO:0000313" key="5">
    <source>
        <dbReference type="Proteomes" id="UP000238169"/>
    </source>
</evidence>
<gene>
    <name evidence="4" type="ORF">NOV72_05914</name>
</gene>
<dbReference type="CDD" id="cd00254">
    <property type="entry name" value="LT-like"/>
    <property type="match status" value="1"/>
</dbReference>
<feature type="signal peptide" evidence="2">
    <location>
        <begin position="1"/>
        <end position="36"/>
    </location>
</feature>
<evidence type="ECO:0000313" key="4">
    <source>
        <dbReference type="EMBL" id="SPB18712.1"/>
    </source>
</evidence>
<evidence type="ECO:0000256" key="2">
    <source>
        <dbReference type="SAM" id="SignalP"/>
    </source>
</evidence>
<dbReference type="AlphaFoldDB" id="A0A2U3IEQ2"/>
<evidence type="ECO:0000256" key="1">
    <source>
        <dbReference type="ARBA" id="ARBA00007734"/>
    </source>
</evidence>
<proteinExistence type="inferred from homology"/>
<dbReference type="GO" id="GO:0000270">
    <property type="term" value="P:peptidoglycan metabolic process"/>
    <property type="evidence" value="ECO:0007669"/>
    <property type="project" value="InterPro"/>
</dbReference>
<dbReference type="GO" id="GO:0016020">
    <property type="term" value="C:membrane"/>
    <property type="evidence" value="ECO:0007669"/>
    <property type="project" value="InterPro"/>
</dbReference>
<accession>A0A2U3IEQ2</accession>
<dbReference type="RefSeq" id="WP_245933215.1">
    <property type="nucleotide sequence ID" value="NZ_OGTP01000036.1"/>
</dbReference>
<name>A0A2U3IEQ2_9BURK</name>
<evidence type="ECO:0000259" key="3">
    <source>
        <dbReference type="Pfam" id="PF01464"/>
    </source>
</evidence>
<dbReference type="EMBL" id="OGTP01000036">
    <property type="protein sequence ID" value="SPB18712.1"/>
    <property type="molecule type" value="Genomic_DNA"/>
</dbReference>
<dbReference type="InterPro" id="IPR000189">
    <property type="entry name" value="Transglyc_AS"/>
</dbReference>
<organism evidence="4 5">
    <name type="scientific">Caballeronia novacaledonica</name>
    <dbReference type="NCBI Taxonomy" id="1544861"/>
    <lineage>
        <taxon>Bacteria</taxon>
        <taxon>Pseudomonadati</taxon>
        <taxon>Pseudomonadota</taxon>
        <taxon>Betaproteobacteria</taxon>
        <taxon>Burkholderiales</taxon>
        <taxon>Burkholderiaceae</taxon>
        <taxon>Caballeronia</taxon>
    </lineage>
</organism>
<protein>
    <submittedName>
        <fullName evidence="4">Lytic transglycosylase catalytic subunit</fullName>
    </submittedName>
</protein>
<dbReference type="Gene3D" id="1.10.530.10">
    <property type="match status" value="1"/>
</dbReference>
<dbReference type="Pfam" id="PF01464">
    <property type="entry name" value="SLT"/>
    <property type="match status" value="1"/>
</dbReference>